<dbReference type="PATRIC" id="fig|81857.3.peg.1600"/>
<comment type="caution">
    <text evidence="3">The sequence shown here is derived from an EMBL/GenBank/DDBJ whole genome shotgun (WGS) entry which is preliminary data.</text>
</comment>
<dbReference type="Proteomes" id="UP000051751">
    <property type="component" value="Unassembled WGS sequence"/>
</dbReference>
<gene>
    <name evidence="2" type="ORF">IV38_GL001589</name>
    <name evidence="3" type="ORF">IV40_GL001626</name>
</gene>
<dbReference type="Proteomes" id="UP000051645">
    <property type="component" value="Unassembled WGS sequence"/>
</dbReference>
<dbReference type="PANTHER" id="PTHR43355:SF2">
    <property type="entry name" value="FLAVIN REDUCTASE (NADPH)"/>
    <property type="match status" value="1"/>
</dbReference>
<accession>A0A0R2FR58</accession>
<dbReference type="STRING" id="81857.IV38_GL001589"/>
<name>A0A0R2FR58_9LACO</name>
<dbReference type="Pfam" id="PF13460">
    <property type="entry name" value="NAD_binding_10"/>
    <property type="match status" value="1"/>
</dbReference>
<organism evidence="3 4">
    <name type="scientific">Lactobacillus selangorensis</name>
    <dbReference type="NCBI Taxonomy" id="81857"/>
    <lineage>
        <taxon>Bacteria</taxon>
        <taxon>Bacillati</taxon>
        <taxon>Bacillota</taxon>
        <taxon>Bacilli</taxon>
        <taxon>Lactobacillales</taxon>
        <taxon>Lactobacillaceae</taxon>
        <taxon>Lactobacillus</taxon>
    </lineage>
</organism>
<evidence type="ECO:0000313" key="5">
    <source>
        <dbReference type="Proteomes" id="UP000051751"/>
    </source>
</evidence>
<evidence type="ECO:0000313" key="4">
    <source>
        <dbReference type="Proteomes" id="UP000051645"/>
    </source>
</evidence>
<dbReference type="OrthoDB" id="9803892at2"/>
<dbReference type="EMBL" id="JQAZ01000005">
    <property type="protein sequence ID" value="KRN30985.1"/>
    <property type="molecule type" value="Genomic_DNA"/>
</dbReference>
<keyword evidence="4" id="KW-1185">Reference proteome</keyword>
<dbReference type="InterPro" id="IPR016040">
    <property type="entry name" value="NAD(P)-bd_dom"/>
</dbReference>
<dbReference type="Gene3D" id="3.40.50.720">
    <property type="entry name" value="NAD(P)-binding Rossmann-like Domain"/>
    <property type="match status" value="1"/>
</dbReference>
<proteinExistence type="predicted"/>
<dbReference type="AlphaFoldDB" id="A0A0R2FR58"/>
<dbReference type="RefSeq" id="WP_057770150.1">
    <property type="nucleotide sequence ID" value="NZ_JQAT01000004.1"/>
</dbReference>
<feature type="domain" description="NAD(P)-binding" evidence="1">
    <location>
        <begin position="7"/>
        <end position="187"/>
    </location>
</feature>
<evidence type="ECO:0000313" key="3">
    <source>
        <dbReference type="EMBL" id="KRN30985.1"/>
    </source>
</evidence>
<dbReference type="GO" id="GO:0042602">
    <property type="term" value="F:riboflavin reductase (NADPH) activity"/>
    <property type="evidence" value="ECO:0007669"/>
    <property type="project" value="TreeGrafter"/>
</dbReference>
<evidence type="ECO:0000259" key="1">
    <source>
        <dbReference type="Pfam" id="PF13460"/>
    </source>
</evidence>
<dbReference type="GO" id="GO:0004074">
    <property type="term" value="F:biliverdin reductase [NAD(P)H] activity"/>
    <property type="evidence" value="ECO:0007669"/>
    <property type="project" value="TreeGrafter"/>
</dbReference>
<sequence>MKVMILGAAGQIGRMVTADVLAQTKFDLVLYGRNVTSRLADQQRDRVTLVDGTFEETDKIKANLAGVDAVFIAFVAGSDIMGPLVKTLDDAGVKRFIALSIPDIYQEVTGPFQQWYRDNTGLVWQGDLPKAAAIVENSDLDYVLLRITWLYNRTGNTKVEVTKKGEPFVDAQITREAVAQFVTDLLDGKQDYHRESLGLGEPGTNWRKPSFY</sequence>
<protein>
    <submittedName>
        <fullName evidence="3">NAD-dependent epimerase dehydratase</fullName>
    </submittedName>
</protein>
<dbReference type="SUPFAM" id="SSF51735">
    <property type="entry name" value="NAD(P)-binding Rossmann-fold domains"/>
    <property type="match status" value="1"/>
</dbReference>
<dbReference type="EMBL" id="JQAT01000004">
    <property type="protein sequence ID" value="KRN28138.1"/>
    <property type="molecule type" value="Genomic_DNA"/>
</dbReference>
<evidence type="ECO:0000313" key="2">
    <source>
        <dbReference type="EMBL" id="KRN28138.1"/>
    </source>
</evidence>
<dbReference type="PANTHER" id="PTHR43355">
    <property type="entry name" value="FLAVIN REDUCTASE (NADPH)"/>
    <property type="match status" value="1"/>
</dbReference>
<reference evidence="4 5" key="1">
    <citation type="journal article" date="2015" name="Genome Announc.">
        <title>Expanding the biotechnology potential of lactobacilli through comparative genomics of 213 strains and associated genera.</title>
        <authorList>
            <person name="Sun Z."/>
            <person name="Harris H.M."/>
            <person name="McCann A."/>
            <person name="Guo C."/>
            <person name="Argimon S."/>
            <person name="Zhang W."/>
            <person name="Yang X."/>
            <person name="Jeffery I.B."/>
            <person name="Cooney J.C."/>
            <person name="Kagawa T.F."/>
            <person name="Liu W."/>
            <person name="Song Y."/>
            <person name="Salvetti E."/>
            <person name="Wrobel A."/>
            <person name="Rasinkangas P."/>
            <person name="Parkhill J."/>
            <person name="Rea M.C."/>
            <person name="O'Sullivan O."/>
            <person name="Ritari J."/>
            <person name="Douillard F.P."/>
            <person name="Paul Ross R."/>
            <person name="Yang R."/>
            <person name="Briner A.E."/>
            <person name="Felis G.E."/>
            <person name="de Vos W.M."/>
            <person name="Barrangou R."/>
            <person name="Klaenhammer T.R."/>
            <person name="Caufield P.W."/>
            <person name="Cui Y."/>
            <person name="Zhang H."/>
            <person name="O'Toole P.W."/>
        </authorList>
    </citation>
    <scope>NUCLEOTIDE SEQUENCE [LARGE SCALE GENOMIC DNA]</scope>
    <source>
        <strain evidence="2 5">ATCC BAA-66</strain>
        <strain evidence="3 4">DSM 13344</strain>
    </source>
</reference>
<dbReference type="InterPro" id="IPR051606">
    <property type="entry name" value="Polyketide_Oxido-like"/>
</dbReference>
<dbReference type="InterPro" id="IPR036291">
    <property type="entry name" value="NAD(P)-bd_dom_sf"/>
</dbReference>